<dbReference type="AlphaFoldDB" id="Q30VX8"/>
<dbReference type="STRING" id="207559.Dde_3374"/>
<gene>
    <name evidence="3" type="ordered locus">Dde_3374</name>
</gene>
<organism evidence="3 4">
    <name type="scientific">Oleidesulfovibrio alaskensis (strain ATCC BAA-1058 / DSM 17464 / G20)</name>
    <name type="common">Desulfovibrio alaskensis</name>
    <dbReference type="NCBI Taxonomy" id="207559"/>
    <lineage>
        <taxon>Bacteria</taxon>
        <taxon>Pseudomonadati</taxon>
        <taxon>Thermodesulfobacteriota</taxon>
        <taxon>Desulfovibrionia</taxon>
        <taxon>Desulfovibrionales</taxon>
        <taxon>Desulfovibrionaceae</taxon>
        <taxon>Oleidesulfovibrio</taxon>
    </lineage>
</organism>
<accession>Q30VX8</accession>
<dbReference type="HOGENOM" id="CLU_044450_3_2_7"/>
<name>Q30VX8_OLEA2</name>
<evidence type="ECO:0000259" key="1">
    <source>
        <dbReference type="Pfam" id="PF04233"/>
    </source>
</evidence>
<dbReference type="eggNOG" id="COG2369">
    <property type="taxonomic scope" value="Bacteria"/>
</dbReference>
<dbReference type="InterPro" id="IPR041110">
    <property type="entry name" value="PBECR2"/>
</dbReference>
<sequence>MTVEPVALPPKEALAYWQDKVSVTPEVFKNLSGQARARAFAVSGLSRQDQIAAVQQAVHEAMANGETLKDFKGRMDAVLEGARLPRWRLENIYRTNVQSAYMAGRYAQMQRTTALRPYWRYVAVADKRTRPDHLALHGLVYPHDHKFWSTYYPPNGFACRCTVQTLSERQAKQSGVEIQKDMPDLIEPVDPRTGNRLPARRPVPDAGFAGNVGQDWLHGLAPSELDAKIKDLPLPTLCRTGGTSFADPQAGAPCRPPLASLAKRHILPVTAKDILPGGLKAEEYVAAFLKEFNLADINASAVHTIPGGIPVVIGKGLFIDKKTGGWKVLKSGREQYLKLLARTVKEPWEVWQVPAEVAGKPMPVLRLIRLFRDEEEARIGGFAVFNLVRGREWQGATTFTPKLGNEAAMLKYMERQRQGALLYREP</sequence>
<proteinExistence type="predicted"/>
<dbReference type="Pfam" id="PF04233">
    <property type="entry name" value="Phage_Mu_F"/>
    <property type="match status" value="1"/>
</dbReference>
<reference evidence="3 4" key="1">
    <citation type="journal article" date="2011" name="J. Bacteriol.">
        <title>Complete genome sequence and updated annotation of Desulfovibrio alaskensis G20.</title>
        <authorList>
            <person name="Hauser L.J."/>
            <person name="Land M.L."/>
            <person name="Brown S.D."/>
            <person name="Larimer F."/>
            <person name="Keller K.L."/>
            <person name="Rapp-Giles B.J."/>
            <person name="Price M.N."/>
            <person name="Lin M."/>
            <person name="Bruce D.C."/>
            <person name="Detter J.C."/>
            <person name="Tapia R."/>
            <person name="Han C.S."/>
            <person name="Goodwin L.A."/>
            <person name="Cheng J.F."/>
            <person name="Pitluck S."/>
            <person name="Copeland A."/>
            <person name="Lucas S."/>
            <person name="Nolan M."/>
            <person name="Lapidus A.L."/>
            <person name="Palumbo A.V."/>
            <person name="Wall J.D."/>
        </authorList>
    </citation>
    <scope>NUCLEOTIDE SEQUENCE [LARGE SCALE GENOMIC DNA]</scope>
    <source>
        <strain evidence="4">ATCC BAA 1058 / DSM 17464 / G20</strain>
    </source>
</reference>
<dbReference type="Pfam" id="PF18810">
    <property type="entry name" value="PBECR2"/>
    <property type="match status" value="1"/>
</dbReference>
<evidence type="ECO:0000259" key="2">
    <source>
        <dbReference type="Pfam" id="PF18810"/>
    </source>
</evidence>
<dbReference type="NCBIfam" id="TIGR01641">
    <property type="entry name" value="phageSPP1_gp7"/>
    <property type="match status" value="1"/>
</dbReference>
<evidence type="ECO:0000313" key="4">
    <source>
        <dbReference type="Proteomes" id="UP000002710"/>
    </source>
</evidence>
<keyword evidence="4" id="KW-1185">Reference proteome</keyword>
<dbReference type="EMBL" id="CP000112">
    <property type="protein sequence ID" value="ABB40168.1"/>
    <property type="molecule type" value="Genomic_DNA"/>
</dbReference>
<dbReference type="InterPro" id="IPR006528">
    <property type="entry name" value="Phage_head_morphogenesis_dom"/>
</dbReference>
<feature type="domain" description="Phage head morphogenesis" evidence="1">
    <location>
        <begin position="53"/>
        <end position="163"/>
    </location>
</feature>
<dbReference type="Proteomes" id="UP000002710">
    <property type="component" value="Chromosome"/>
</dbReference>
<evidence type="ECO:0000313" key="3">
    <source>
        <dbReference type="EMBL" id="ABB40168.1"/>
    </source>
</evidence>
<feature type="domain" description="Phage-Barnase-EndoU-ColicinE5/D-RelE like nuclease 2" evidence="2">
    <location>
        <begin position="287"/>
        <end position="424"/>
    </location>
</feature>
<dbReference type="RefSeq" id="WP_011369091.1">
    <property type="nucleotide sequence ID" value="NC_007519.1"/>
</dbReference>
<dbReference type="KEGG" id="dde:Dde_3374"/>
<protein>
    <submittedName>
        <fullName evidence="3">Phage head morphogenesis protein, SPP1 gp7 family</fullName>
    </submittedName>
</protein>